<proteinExistence type="predicted"/>
<keyword evidence="2" id="KW-1185">Reference proteome</keyword>
<keyword evidence="1" id="KW-0645">Protease</keyword>
<reference evidence="1 2" key="1">
    <citation type="submission" date="2024-02" db="EMBL/GenBank/DDBJ databases">
        <title>First draft genome assembly of two strains of Seiridium cardinale.</title>
        <authorList>
            <person name="Emiliani G."/>
            <person name="Scali E."/>
        </authorList>
    </citation>
    <scope>NUCLEOTIDE SEQUENCE [LARGE SCALE GENOMIC DNA]</scope>
    <source>
        <strain evidence="1 2">BM-138-000479</strain>
    </source>
</reference>
<dbReference type="Proteomes" id="UP001465668">
    <property type="component" value="Unassembled WGS sequence"/>
</dbReference>
<keyword evidence="1" id="KW-0378">Hydrolase</keyword>
<evidence type="ECO:0000313" key="1">
    <source>
        <dbReference type="EMBL" id="KAK9773156.1"/>
    </source>
</evidence>
<name>A0ABR2XHN0_9PEZI</name>
<dbReference type="GO" id="GO:0008237">
    <property type="term" value="F:metallopeptidase activity"/>
    <property type="evidence" value="ECO:0007669"/>
    <property type="project" value="UniProtKB-KW"/>
</dbReference>
<evidence type="ECO:0000313" key="2">
    <source>
        <dbReference type="Proteomes" id="UP001465668"/>
    </source>
</evidence>
<keyword evidence="1" id="KW-0482">Metalloprotease</keyword>
<sequence length="695" mass="78204">MATSKRRFQDVINFLHRAAQAEGRLSLFSFAFQDVLNDVTRDLKILQSDGIITNGQLRHAVCRDLPDRMNLRYPGAITDAPGCLDGENDLRVISINDLANTLSNPALTVYDKIQLCKNGQIEEPTTEDQLTQTSAFVAHKFRETAQINAPAKRHSSSRAAFKFELYRVVHNAIWPQNLLSFHSPPVSFPLQRPSGEPRLKAERLQQASRKRMSVAQILKFIDTGIEVPILPDVKQSSLQAPSTPTSTTLVYCDRKQEEPAWLNAIDPTSTTQCWYYDPTGSKDMVVGKLGNNSLCYSMDNLNMDMDDEDEVITLTDEVVDLFRKTPRPFRMAAEHDDPQDVHITDPEFWNLAKALAKADMHCIAFMARGVYKVSSQQFAGLAHSADSWHYPPSSTAPHVSTQQKMEGWSQSIQAFSEKMALSDWVSRNDCQEGREIGPAYLREIIEVRDDSWARDWSEIIQKILSDYNNVRHRKRFFHHHYLEAAEFEQLWREAFTAATRIEAAPGSHDLVSWIEELKGSIDKAAEIVEGFVCSSIRQVEPATIKVIESRALAIENIRLQMDGRFQREKRKSKMLRAREYNLETTTGRNGSVHSPSQFLSRIFLDSGPGTLHAVTGAALALAYVPAMVAWSYSETGPATSVGDLCDPDADSQSAANKRPPLGLDLYIYRFDLDDRGDSALSMGLCQIQFRGDVPQ</sequence>
<protein>
    <submittedName>
        <fullName evidence="1">Extracellular metalloproteinase</fullName>
    </submittedName>
</protein>
<accession>A0ABR2XHN0</accession>
<dbReference type="EMBL" id="JARVKM010000053">
    <property type="protein sequence ID" value="KAK9773156.1"/>
    <property type="molecule type" value="Genomic_DNA"/>
</dbReference>
<comment type="caution">
    <text evidence="1">The sequence shown here is derived from an EMBL/GenBank/DDBJ whole genome shotgun (WGS) entry which is preliminary data.</text>
</comment>
<organism evidence="1 2">
    <name type="scientific">Seiridium cardinale</name>
    <dbReference type="NCBI Taxonomy" id="138064"/>
    <lineage>
        <taxon>Eukaryota</taxon>
        <taxon>Fungi</taxon>
        <taxon>Dikarya</taxon>
        <taxon>Ascomycota</taxon>
        <taxon>Pezizomycotina</taxon>
        <taxon>Sordariomycetes</taxon>
        <taxon>Xylariomycetidae</taxon>
        <taxon>Amphisphaeriales</taxon>
        <taxon>Sporocadaceae</taxon>
        <taxon>Seiridium</taxon>
    </lineage>
</organism>
<gene>
    <name evidence="1" type="ORF">SCAR479_10073</name>
</gene>